<gene>
    <name evidence="3" type="ORF">ACA1_295640</name>
</gene>
<feature type="region of interest" description="Disordered" evidence="1">
    <location>
        <begin position="24"/>
        <end position="43"/>
    </location>
</feature>
<evidence type="ECO:0000313" key="3">
    <source>
        <dbReference type="EMBL" id="ELR25478.1"/>
    </source>
</evidence>
<dbReference type="Pfam" id="PF03457">
    <property type="entry name" value="HA"/>
    <property type="match status" value="1"/>
</dbReference>
<dbReference type="Proteomes" id="UP000011083">
    <property type="component" value="Unassembled WGS sequence"/>
</dbReference>
<evidence type="ECO:0000259" key="2">
    <source>
        <dbReference type="Pfam" id="PF03457"/>
    </source>
</evidence>
<dbReference type="AlphaFoldDB" id="L8HLC8"/>
<reference evidence="3 4" key="1">
    <citation type="journal article" date="2013" name="Genome Biol.">
        <title>Genome of Acanthamoeba castellanii highlights extensive lateral gene transfer and early evolution of tyrosine kinase signaling.</title>
        <authorList>
            <person name="Clarke M."/>
            <person name="Lohan A.J."/>
            <person name="Liu B."/>
            <person name="Lagkouvardos I."/>
            <person name="Roy S."/>
            <person name="Zafar N."/>
            <person name="Bertelli C."/>
            <person name="Schilde C."/>
            <person name="Kianianmomeni A."/>
            <person name="Burglin T.R."/>
            <person name="Frech C."/>
            <person name="Turcotte B."/>
            <person name="Kopec K.O."/>
            <person name="Synnott J.M."/>
            <person name="Choo C."/>
            <person name="Paponov I."/>
            <person name="Finkler A."/>
            <person name="Soon Heng Tan C."/>
            <person name="Hutchins A.P."/>
            <person name="Weinmeier T."/>
            <person name="Rattei T."/>
            <person name="Chu J.S."/>
            <person name="Gimenez G."/>
            <person name="Irimia M."/>
            <person name="Rigden D.J."/>
            <person name="Fitzpatrick D.A."/>
            <person name="Lorenzo-Morales J."/>
            <person name="Bateman A."/>
            <person name="Chiu C.H."/>
            <person name="Tang P."/>
            <person name="Hegemann P."/>
            <person name="Fromm H."/>
            <person name="Raoult D."/>
            <person name="Greub G."/>
            <person name="Miranda-Saavedra D."/>
            <person name="Chen N."/>
            <person name="Nash P."/>
            <person name="Ginger M.L."/>
            <person name="Horn M."/>
            <person name="Schaap P."/>
            <person name="Caler L."/>
            <person name="Loftus B."/>
        </authorList>
    </citation>
    <scope>NUCLEOTIDE SEQUENCE [LARGE SCALE GENOMIC DNA]</scope>
    <source>
        <strain evidence="3 4">Neff</strain>
    </source>
</reference>
<dbReference type="GeneID" id="14926536"/>
<protein>
    <submittedName>
        <fullName evidence="3">Helicase associated domain containing protein</fullName>
    </submittedName>
</protein>
<proteinExistence type="predicted"/>
<dbReference type="EMBL" id="KB007805">
    <property type="protein sequence ID" value="ELR25478.1"/>
    <property type="molecule type" value="Genomic_DNA"/>
</dbReference>
<dbReference type="RefSeq" id="XP_004368233.1">
    <property type="nucleotide sequence ID" value="XM_004368176.1"/>
</dbReference>
<name>L8HLC8_ACACF</name>
<organism evidence="3 4">
    <name type="scientific">Acanthamoeba castellanii (strain ATCC 30010 / Neff)</name>
    <dbReference type="NCBI Taxonomy" id="1257118"/>
    <lineage>
        <taxon>Eukaryota</taxon>
        <taxon>Amoebozoa</taxon>
        <taxon>Discosea</taxon>
        <taxon>Longamoebia</taxon>
        <taxon>Centramoebida</taxon>
        <taxon>Acanthamoebidae</taxon>
        <taxon>Acanthamoeba</taxon>
    </lineage>
</organism>
<dbReference type="KEGG" id="acan:ACA1_295640"/>
<feature type="domain" description="Helicase-associated" evidence="2">
    <location>
        <begin position="58"/>
        <end position="112"/>
    </location>
</feature>
<evidence type="ECO:0000313" key="4">
    <source>
        <dbReference type="Proteomes" id="UP000011083"/>
    </source>
</evidence>
<dbReference type="InterPro" id="IPR005114">
    <property type="entry name" value="Helicase_assoc"/>
</dbReference>
<accession>L8HLC8</accession>
<dbReference type="Gene3D" id="6.10.140.530">
    <property type="match status" value="1"/>
</dbReference>
<evidence type="ECO:0000256" key="1">
    <source>
        <dbReference type="SAM" id="MobiDB-lite"/>
    </source>
</evidence>
<keyword evidence="4" id="KW-1185">Reference proteome</keyword>
<sequence length="121" mass="14268">MGADPFLAQQALRVVGHVEDEAGEADAARKLEEEADEETNVNDYESSLMRRHRERLRREWEKNHALLREWVETNGHLPSKDESAVLFYWMHYQRVKRAKLAPDQVAKLRDLGIVPYRSRRK</sequence>
<dbReference type="VEuPathDB" id="AmoebaDB:ACA1_295640"/>